<evidence type="ECO:0000313" key="2">
    <source>
        <dbReference type="EMBL" id="QJB05092.1"/>
    </source>
</evidence>
<reference evidence="2" key="1">
    <citation type="submission" date="2020-03" db="EMBL/GenBank/DDBJ databases">
        <title>The deep terrestrial virosphere.</title>
        <authorList>
            <person name="Holmfeldt K."/>
            <person name="Nilsson E."/>
            <person name="Simone D."/>
            <person name="Lopez-Fernandez M."/>
            <person name="Wu X."/>
            <person name="de Brujin I."/>
            <person name="Lundin D."/>
            <person name="Andersson A."/>
            <person name="Bertilsson S."/>
            <person name="Dopson M."/>
        </authorList>
    </citation>
    <scope>NUCLEOTIDE SEQUENCE</scope>
    <source>
        <strain evidence="1">MM171A00157</strain>
        <strain evidence="2">MM171B00143</strain>
    </source>
</reference>
<gene>
    <name evidence="1" type="ORF">MM171A00157_0028</name>
    <name evidence="2" type="ORF">MM171B00143_0063</name>
</gene>
<dbReference type="InterPro" id="IPR038713">
    <property type="entry name" value="Terminase_Gp1_N_sf"/>
</dbReference>
<dbReference type="EMBL" id="MT143894">
    <property type="protein sequence ID" value="QJB05092.1"/>
    <property type="molecule type" value="Genomic_DNA"/>
</dbReference>
<dbReference type="Pfam" id="PF03592">
    <property type="entry name" value="Terminase_2"/>
    <property type="match status" value="1"/>
</dbReference>
<dbReference type="AlphaFoldDB" id="A0A6M3MJT9"/>
<evidence type="ECO:0000313" key="1">
    <source>
        <dbReference type="EMBL" id="QJB00859.1"/>
    </source>
</evidence>
<sequence length="218" mass="23613">MALTAKQESFALAYLETGNASEAYRRAYSAAKMKDKQVWEEASKLLGHPKVAQRLTELNSAAVSAAVMTRQEALERLSSFARTDLADLVEFGSYEIGEQDGQPVIQAAWKIRDSVLQDPAKLAAIAELSATKDGVKIKTHSPLHAIQQLAKMQGWESATKHELTGKDGGPIQHQDISDDQLKEKLAALGFGREANQLAGKVVGNVEPSDIREAEAATD</sequence>
<dbReference type="EMBL" id="MT143702">
    <property type="protein sequence ID" value="QJB00859.1"/>
    <property type="molecule type" value="Genomic_DNA"/>
</dbReference>
<name>A0A6M3MJT9_9ZZZZ</name>
<accession>A0A6M3MJT9</accession>
<proteinExistence type="predicted"/>
<dbReference type="GO" id="GO:0051276">
    <property type="term" value="P:chromosome organization"/>
    <property type="evidence" value="ECO:0007669"/>
    <property type="project" value="InterPro"/>
</dbReference>
<organism evidence="2">
    <name type="scientific">viral metagenome</name>
    <dbReference type="NCBI Taxonomy" id="1070528"/>
    <lineage>
        <taxon>unclassified sequences</taxon>
        <taxon>metagenomes</taxon>
        <taxon>organismal metagenomes</taxon>
    </lineage>
</organism>
<protein>
    <submittedName>
        <fullName evidence="2">Putative terminase</fullName>
    </submittedName>
</protein>
<dbReference type="Gene3D" id="1.10.10.1400">
    <property type="entry name" value="Terminase, small subunit, N-terminal DNA-binding domain, HTH motif"/>
    <property type="match status" value="1"/>
</dbReference>
<dbReference type="InterPro" id="IPR005335">
    <property type="entry name" value="Terminase_ssu"/>
</dbReference>